<feature type="transmembrane region" description="Helical" evidence="5">
    <location>
        <begin position="60"/>
        <end position="84"/>
    </location>
</feature>
<dbReference type="PROSITE" id="PS50262">
    <property type="entry name" value="G_PROTEIN_RECEP_F1_2"/>
    <property type="match status" value="1"/>
</dbReference>
<dbReference type="GO" id="GO:0016020">
    <property type="term" value="C:membrane"/>
    <property type="evidence" value="ECO:0007669"/>
    <property type="project" value="UniProtKB-SubCell"/>
</dbReference>
<feature type="transmembrane region" description="Helical" evidence="5">
    <location>
        <begin position="22"/>
        <end position="48"/>
    </location>
</feature>
<accession>A0ABD0L1J7</accession>
<feature type="domain" description="G-protein coupled receptors family 1 profile" evidence="6">
    <location>
        <begin position="40"/>
        <end position="104"/>
    </location>
</feature>
<evidence type="ECO:0000256" key="2">
    <source>
        <dbReference type="ARBA" id="ARBA00022692"/>
    </source>
</evidence>
<evidence type="ECO:0000256" key="1">
    <source>
        <dbReference type="ARBA" id="ARBA00004370"/>
    </source>
</evidence>
<dbReference type="InterPro" id="IPR017452">
    <property type="entry name" value="GPCR_Rhodpsn_7TM"/>
</dbReference>
<evidence type="ECO:0000259" key="6">
    <source>
        <dbReference type="PROSITE" id="PS50262"/>
    </source>
</evidence>
<comment type="caution">
    <text evidence="7">The sequence shown here is derived from an EMBL/GenBank/DDBJ whole genome shotgun (WGS) entry which is preliminary data.</text>
</comment>
<evidence type="ECO:0000256" key="4">
    <source>
        <dbReference type="ARBA" id="ARBA00023136"/>
    </source>
</evidence>
<keyword evidence="4 5" id="KW-0472">Membrane</keyword>
<evidence type="ECO:0000313" key="7">
    <source>
        <dbReference type="EMBL" id="KAK7493201.1"/>
    </source>
</evidence>
<comment type="subcellular location">
    <subcellularLocation>
        <location evidence="1">Membrane</location>
    </subcellularLocation>
</comment>
<dbReference type="Gene3D" id="1.20.1070.10">
    <property type="entry name" value="Rhodopsin 7-helix transmembrane proteins"/>
    <property type="match status" value="1"/>
</dbReference>
<evidence type="ECO:0000313" key="8">
    <source>
        <dbReference type="Proteomes" id="UP001519460"/>
    </source>
</evidence>
<keyword evidence="8" id="KW-1185">Reference proteome</keyword>
<dbReference type="EMBL" id="JACVVK020000095">
    <property type="protein sequence ID" value="KAK7493201.1"/>
    <property type="molecule type" value="Genomic_DNA"/>
</dbReference>
<evidence type="ECO:0000256" key="3">
    <source>
        <dbReference type="ARBA" id="ARBA00022989"/>
    </source>
</evidence>
<dbReference type="AlphaFoldDB" id="A0ABD0L1J7"/>
<protein>
    <recommendedName>
        <fullName evidence="6">G-protein coupled receptors family 1 profile domain-containing protein</fullName>
    </recommendedName>
</protein>
<sequence length="104" mass="11662">MSNVSVPRGSGLFIQVYSSKELWPVIATLFFMVGLLVLVLNAVTVLLFSRSPSLRSPSNMMTASLAVTDLSLGVVIIWCALGWVPCEFKIRFFSFEYFSNQYVR</sequence>
<evidence type="ECO:0000256" key="5">
    <source>
        <dbReference type="SAM" id="Phobius"/>
    </source>
</evidence>
<keyword evidence="2 5" id="KW-0812">Transmembrane</keyword>
<gene>
    <name evidence="7" type="ORF">BaRGS_00015538</name>
</gene>
<proteinExistence type="predicted"/>
<organism evidence="7 8">
    <name type="scientific">Batillaria attramentaria</name>
    <dbReference type="NCBI Taxonomy" id="370345"/>
    <lineage>
        <taxon>Eukaryota</taxon>
        <taxon>Metazoa</taxon>
        <taxon>Spiralia</taxon>
        <taxon>Lophotrochozoa</taxon>
        <taxon>Mollusca</taxon>
        <taxon>Gastropoda</taxon>
        <taxon>Caenogastropoda</taxon>
        <taxon>Sorbeoconcha</taxon>
        <taxon>Cerithioidea</taxon>
        <taxon>Batillariidae</taxon>
        <taxon>Batillaria</taxon>
    </lineage>
</organism>
<name>A0ABD0L1J7_9CAEN</name>
<dbReference type="SUPFAM" id="SSF81321">
    <property type="entry name" value="Family A G protein-coupled receptor-like"/>
    <property type="match status" value="1"/>
</dbReference>
<dbReference type="Proteomes" id="UP001519460">
    <property type="component" value="Unassembled WGS sequence"/>
</dbReference>
<keyword evidence="3 5" id="KW-1133">Transmembrane helix</keyword>
<reference evidence="7 8" key="1">
    <citation type="journal article" date="2023" name="Sci. Data">
        <title>Genome assembly of the Korean intertidal mud-creeper Batillaria attramentaria.</title>
        <authorList>
            <person name="Patra A.K."/>
            <person name="Ho P.T."/>
            <person name="Jun S."/>
            <person name="Lee S.J."/>
            <person name="Kim Y."/>
            <person name="Won Y.J."/>
        </authorList>
    </citation>
    <scope>NUCLEOTIDE SEQUENCE [LARGE SCALE GENOMIC DNA]</scope>
    <source>
        <strain evidence="7">Wonlab-2016</strain>
    </source>
</reference>